<evidence type="ECO:0000313" key="9">
    <source>
        <dbReference type="Proteomes" id="UP000604046"/>
    </source>
</evidence>
<dbReference type="SMART" id="SM00220">
    <property type="entry name" value="S_TKc"/>
    <property type="match status" value="1"/>
</dbReference>
<organism evidence="8 9">
    <name type="scientific">Symbiodinium natans</name>
    <dbReference type="NCBI Taxonomy" id="878477"/>
    <lineage>
        <taxon>Eukaryota</taxon>
        <taxon>Sar</taxon>
        <taxon>Alveolata</taxon>
        <taxon>Dinophyceae</taxon>
        <taxon>Suessiales</taxon>
        <taxon>Symbiodiniaceae</taxon>
        <taxon>Symbiodinium</taxon>
    </lineage>
</organism>
<dbReference type="GO" id="GO:0004674">
    <property type="term" value="F:protein serine/threonine kinase activity"/>
    <property type="evidence" value="ECO:0007669"/>
    <property type="project" value="InterPro"/>
</dbReference>
<keyword evidence="4" id="KW-0067">ATP-binding</keyword>
<dbReference type="InterPro" id="IPR045269">
    <property type="entry name" value="Atg1-like"/>
</dbReference>
<dbReference type="CDD" id="cd00821">
    <property type="entry name" value="PH"/>
    <property type="match status" value="1"/>
</dbReference>
<dbReference type="Pfam" id="PF00069">
    <property type="entry name" value="Pkinase"/>
    <property type="match status" value="1"/>
</dbReference>
<feature type="compositionally biased region" description="Polar residues" evidence="5">
    <location>
        <begin position="635"/>
        <end position="644"/>
    </location>
</feature>
<keyword evidence="1" id="KW-0808">Transferase</keyword>
<dbReference type="EMBL" id="CAJNDS010002492">
    <property type="protein sequence ID" value="CAE7496904.1"/>
    <property type="molecule type" value="Genomic_DNA"/>
</dbReference>
<evidence type="ECO:0000313" key="8">
    <source>
        <dbReference type="EMBL" id="CAE7496904.1"/>
    </source>
</evidence>
<dbReference type="InterPro" id="IPR011009">
    <property type="entry name" value="Kinase-like_dom_sf"/>
</dbReference>
<evidence type="ECO:0000256" key="1">
    <source>
        <dbReference type="ARBA" id="ARBA00022679"/>
    </source>
</evidence>
<dbReference type="GO" id="GO:0005524">
    <property type="term" value="F:ATP binding"/>
    <property type="evidence" value="ECO:0007669"/>
    <property type="project" value="UniProtKB-KW"/>
</dbReference>
<evidence type="ECO:0000259" key="7">
    <source>
        <dbReference type="PROSITE" id="PS50011"/>
    </source>
</evidence>
<protein>
    <submittedName>
        <fullName evidence="8">PHKG2 protein</fullName>
    </submittedName>
</protein>
<dbReference type="OrthoDB" id="419789at2759"/>
<dbReference type="PANTHER" id="PTHR24348:SF22">
    <property type="entry name" value="NON-SPECIFIC SERINE_THREONINE PROTEIN KINASE"/>
    <property type="match status" value="1"/>
</dbReference>
<dbReference type="GO" id="GO:0010506">
    <property type="term" value="P:regulation of autophagy"/>
    <property type="evidence" value="ECO:0007669"/>
    <property type="project" value="InterPro"/>
</dbReference>
<dbReference type="Gene3D" id="3.30.200.20">
    <property type="entry name" value="Phosphorylase Kinase, domain 1"/>
    <property type="match status" value="1"/>
</dbReference>
<feature type="signal peptide" evidence="6">
    <location>
        <begin position="1"/>
        <end position="19"/>
    </location>
</feature>
<name>A0A812SY11_9DINO</name>
<feature type="chain" id="PRO_5032269156" evidence="6">
    <location>
        <begin position="20"/>
        <end position="1292"/>
    </location>
</feature>
<evidence type="ECO:0000256" key="6">
    <source>
        <dbReference type="SAM" id="SignalP"/>
    </source>
</evidence>
<reference evidence="8" key="1">
    <citation type="submission" date="2021-02" db="EMBL/GenBank/DDBJ databases">
        <authorList>
            <person name="Dougan E. K."/>
            <person name="Rhodes N."/>
            <person name="Thang M."/>
            <person name="Chan C."/>
        </authorList>
    </citation>
    <scope>NUCLEOTIDE SEQUENCE</scope>
</reference>
<dbReference type="Proteomes" id="UP000604046">
    <property type="component" value="Unassembled WGS sequence"/>
</dbReference>
<sequence length="1292" mass="143249">MFPLLRCAALLLLWVTACSEFVGEVRLDLEVNSRCTGSPVVAIQHPGCEPSPWFPAVVLQGDPVSGNATVVYGWSSDQQEAWSRATLVPLAGATAYDCLQEEWQPGGDRGRGYEFRPSCEAYPCVTGCIVSTPDACDGRSRLEEGEICTVPCAQEGLVNLTCDGLAWPELRRALCTAVVVYCDELNGTAPDTPCENRGSTTSSTTLAQADRRFRGCSELVELSPGVVGMPENRMVSGAYYLEIGVQSGTEVAGFVDASWLPTSTEHQWLSAPGAGSAAGHIGLAVRFIGESMAEVRFSWDGVWGGPQQLQFDDHLILVVFTSEDTTWHVPRDSWLHLPPTIVYMPLTQRQFPEVCHFPLRFQMMATPPVCREGLLTLTHAEDCAAAGFYLGLALTQVVSGYFPGYPASCFFCQECDQGDLYFNNASIEETATESIRQAPLAAALCSDRVLRVATEAEGNFSMLTTEFRLARGRCREGYMLISNVTLCERAATELALAFDGAVAVVNWPRAFASMDNYWPVGCFYCPLCETAHVFLNQGSLSCFTREDGTQRNAVPKLRKRRRAEYCGISNATQRQEKERADLAGTTAQAFLLGGATTLARGPSMGCAQGVVSNPVQPAAMESSKSIEPVHHSEASPLSQPSASLKTAERKVSSDGSPIVMGKYKMSMTKQDLMGEGTSSICRKGVCMETGTEVAIKVYKALKETHKGEDVRLQKFRRQISVLKMLQEPFETVSDETLWHPQLAATKPSKLFMSLLDYSKDQSGTPAPDPIDGVMYVVTELAQYSLKDYLALRRDQGKSLSRGAVKNISKAIILVVAGLHAKNLVHLDLKPENLMMFSGRLKLIDVDGCVPCGSQVSIQDSSISFSPCYCAPEWARFLIEETESKITVRPHLDVWSVGMTICELATLDAVLKPMYANFLRNGHSHREAGFLFMDWLGSIAKAPIPKSIERFDPAFHQMLIGSLLVCDHTKRKTLAQCLSDSYLESDKEKVAQNSTTEQMEHTQSEAPPLPVHEKVDRTTRNRIEDTSSKAPLYKGTLWKLNTDGNPQDPTHWLKRDMWVAFNGSLCYFSIKENKRLVLVDGSKLTGAKVTPLVGAAREYAFRLQCYNQDEHEKDVNIGFSAESPEEYTKWTGLLLHTANMDGAIQTMRLGGDVAAEIKQFRLNVKNRRMKVGEDKKDQFAPVFKAKLWKVKAEGDRRKEEDWFEREMWIAKNGSLVYWSKKEDRDLVYYTSEDIARATITLIPNDDSFIPWAFQVHLPPIGEVQFTPGEFAAESEAMRDCWIEELKERVAEPR</sequence>
<evidence type="ECO:0000256" key="2">
    <source>
        <dbReference type="ARBA" id="ARBA00022741"/>
    </source>
</evidence>
<dbReference type="GO" id="GO:0000045">
    <property type="term" value="P:autophagosome assembly"/>
    <property type="evidence" value="ECO:0007669"/>
    <property type="project" value="TreeGrafter"/>
</dbReference>
<evidence type="ECO:0000256" key="5">
    <source>
        <dbReference type="SAM" id="MobiDB-lite"/>
    </source>
</evidence>
<dbReference type="InterPro" id="IPR001849">
    <property type="entry name" value="PH_domain"/>
</dbReference>
<evidence type="ECO:0000256" key="3">
    <source>
        <dbReference type="ARBA" id="ARBA00022777"/>
    </source>
</evidence>
<gene>
    <name evidence="8" type="primary">PHKG2</name>
    <name evidence="8" type="ORF">SNAT2548_LOCUS27830</name>
</gene>
<dbReference type="InterPro" id="IPR000719">
    <property type="entry name" value="Prot_kinase_dom"/>
</dbReference>
<dbReference type="PROSITE" id="PS50011">
    <property type="entry name" value="PROTEIN_KINASE_DOM"/>
    <property type="match status" value="1"/>
</dbReference>
<evidence type="ECO:0000256" key="4">
    <source>
        <dbReference type="ARBA" id="ARBA00022840"/>
    </source>
</evidence>
<dbReference type="GO" id="GO:0016020">
    <property type="term" value="C:membrane"/>
    <property type="evidence" value="ECO:0007669"/>
    <property type="project" value="TreeGrafter"/>
</dbReference>
<accession>A0A812SY11</accession>
<dbReference type="CDD" id="cd00180">
    <property type="entry name" value="PKc"/>
    <property type="match status" value="1"/>
</dbReference>
<dbReference type="SUPFAM" id="SSF56112">
    <property type="entry name" value="Protein kinase-like (PK-like)"/>
    <property type="match status" value="1"/>
</dbReference>
<dbReference type="PROSITE" id="PS51257">
    <property type="entry name" value="PROKAR_LIPOPROTEIN"/>
    <property type="match status" value="1"/>
</dbReference>
<dbReference type="GO" id="GO:0005829">
    <property type="term" value="C:cytosol"/>
    <property type="evidence" value="ECO:0007669"/>
    <property type="project" value="TreeGrafter"/>
</dbReference>
<keyword evidence="2" id="KW-0547">Nucleotide-binding</keyword>
<dbReference type="SUPFAM" id="SSF50729">
    <property type="entry name" value="PH domain-like"/>
    <property type="match status" value="2"/>
</dbReference>
<feature type="region of interest" description="Disordered" evidence="5">
    <location>
        <begin position="987"/>
        <end position="1011"/>
    </location>
</feature>
<keyword evidence="9" id="KW-1185">Reference proteome</keyword>
<dbReference type="PROSITE" id="PS00108">
    <property type="entry name" value="PROTEIN_KINASE_ST"/>
    <property type="match status" value="1"/>
</dbReference>
<dbReference type="Gene3D" id="1.10.510.10">
    <property type="entry name" value="Transferase(Phosphotransferase) domain 1"/>
    <property type="match status" value="1"/>
</dbReference>
<comment type="caution">
    <text evidence="8">The sequence shown here is derived from an EMBL/GenBank/DDBJ whole genome shotgun (WGS) entry which is preliminary data.</text>
</comment>
<dbReference type="SMART" id="SM00233">
    <property type="entry name" value="PH"/>
    <property type="match status" value="2"/>
</dbReference>
<feature type="region of interest" description="Disordered" evidence="5">
    <location>
        <begin position="617"/>
        <end position="658"/>
    </location>
</feature>
<keyword evidence="3" id="KW-0418">Kinase</keyword>
<dbReference type="GO" id="GO:0000407">
    <property type="term" value="C:phagophore assembly site"/>
    <property type="evidence" value="ECO:0007669"/>
    <property type="project" value="TreeGrafter"/>
</dbReference>
<dbReference type="GO" id="GO:0005776">
    <property type="term" value="C:autophagosome"/>
    <property type="evidence" value="ECO:0007669"/>
    <property type="project" value="TreeGrafter"/>
</dbReference>
<dbReference type="InterPro" id="IPR008271">
    <property type="entry name" value="Ser/Thr_kinase_AS"/>
</dbReference>
<feature type="domain" description="Protein kinase" evidence="7">
    <location>
        <begin position="667"/>
        <end position="982"/>
    </location>
</feature>
<keyword evidence="6" id="KW-0732">Signal</keyword>
<dbReference type="PANTHER" id="PTHR24348">
    <property type="entry name" value="SERINE/THREONINE-PROTEIN KINASE UNC-51-RELATED"/>
    <property type="match status" value="1"/>
</dbReference>
<proteinExistence type="predicted"/>